<comment type="caution">
    <text evidence="1">The sequence shown here is derived from an EMBL/GenBank/DDBJ whole genome shotgun (WGS) entry which is preliminary data.</text>
</comment>
<gene>
    <name evidence="1" type="ORF">ACFQ0E_15960</name>
</gene>
<dbReference type="Proteomes" id="UP001597110">
    <property type="component" value="Unassembled WGS sequence"/>
</dbReference>
<evidence type="ECO:0008006" key="3">
    <source>
        <dbReference type="Google" id="ProtNLM"/>
    </source>
</evidence>
<keyword evidence="2" id="KW-1185">Reference proteome</keyword>
<dbReference type="EMBL" id="JBHTIF010000004">
    <property type="protein sequence ID" value="MFD0727091.1"/>
    <property type="molecule type" value="Genomic_DNA"/>
</dbReference>
<name>A0ABW2YFB0_9GAMM</name>
<sequence>MAPTVDREFRLGRFNQIYAHLNLICNANSCDLIDLESAPDLTLLKRAIEHVIDRHPMARSVQYQRGVILGWRHLAKRLPIEIEQRTSINVDPARLRAELLDNAWRERVPVRDGHPFRFIYTRTPDRHILQILTSHTFTDGKAAQLFSGDIAEAYGHLAAGRPLDTEVIDLPERNHDRLFLSGLGWKDALRLAWKGVTGFVHDLVMPSGRLLVGGKRSGETDVLMVELPREMLGALKDAGARQGSTIHPLLLLALLRTAQQDAAAQGKRLRHGLRIVDNFSLRRFVDDPRMQKLYDCVAVPYTLELDPEQDDAAVLSTAHQRLEALKDGDILSEIYRFRLLFQSSLLLPKAATIRFAANVLTRANLICTNVGPIDARLEHFGPIAVRSYYSFPQLFPPGEVMVQISAFRGHLRLVFLYDKGQMDEAQARKRYVDPFIAELRRITASDDAVPALAANG</sequence>
<proteinExistence type="predicted"/>
<evidence type="ECO:0000313" key="2">
    <source>
        <dbReference type="Proteomes" id="UP001597110"/>
    </source>
</evidence>
<protein>
    <recommendedName>
        <fullName evidence="3">Condensation domain-containing protein</fullName>
    </recommendedName>
</protein>
<accession>A0ABW2YFB0</accession>
<organism evidence="1 2">
    <name type="scientific">Lysobacter brunescens</name>
    <dbReference type="NCBI Taxonomy" id="262323"/>
    <lineage>
        <taxon>Bacteria</taxon>
        <taxon>Pseudomonadati</taxon>
        <taxon>Pseudomonadota</taxon>
        <taxon>Gammaproteobacteria</taxon>
        <taxon>Lysobacterales</taxon>
        <taxon>Lysobacteraceae</taxon>
        <taxon>Lysobacter</taxon>
    </lineage>
</organism>
<dbReference type="RefSeq" id="WP_386825517.1">
    <property type="nucleotide sequence ID" value="NZ_JBHTIF010000004.1"/>
</dbReference>
<dbReference type="InterPro" id="IPR023213">
    <property type="entry name" value="CAT-like_dom_sf"/>
</dbReference>
<evidence type="ECO:0000313" key="1">
    <source>
        <dbReference type="EMBL" id="MFD0727091.1"/>
    </source>
</evidence>
<reference evidence="2" key="1">
    <citation type="journal article" date="2019" name="Int. J. Syst. Evol. Microbiol.">
        <title>The Global Catalogue of Microorganisms (GCM) 10K type strain sequencing project: providing services to taxonomists for standard genome sequencing and annotation.</title>
        <authorList>
            <consortium name="The Broad Institute Genomics Platform"/>
            <consortium name="The Broad Institute Genome Sequencing Center for Infectious Disease"/>
            <person name="Wu L."/>
            <person name="Ma J."/>
        </authorList>
    </citation>
    <scope>NUCLEOTIDE SEQUENCE [LARGE SCALE GENOMIC DNA]</scope>
    <source>
        <strain evidence="2">CCUG 55585</strain>
    </source>
</reference>
<dbReference type="Gene3D" id="3.30.559.10">
    <property type="entry name" value="Chloramphenicol acetyltransferase-like domain"/>
    <property type="match status" value="1"/>
</dbReference>
<dbReference type="SUPFAM" id="SSF52777">
    <property type="entry name" value="CoA-dependent acyltransferases"/>
    <property type="match status" value="2"/>
</dbReference>